<feature type="non-terminal residue" evidence="2">
    <location>
        <position position="1"/>
    </location>
</feature>
<accession>A0AAV6MLT7</accession>
<feature type="region of interest" description="Disordered" evidence="1">
    <location>
        <begin position="60"/>
        <end position="152"/>
    </location>
</feature>
<feature type="compositionally biased region" description="Polar residues" evidence="1">
    <location>
        <begin position="15"/>
        <end position="30"/>
    </location>
</feature>
<dbReference type="PANTHER" id="PTHR33401">
    <property type="entry name" value="LIGHT-HARVESTING COMPLEX-LIKE PROTEIN OHP2, CHLOROPLASTIC"/>
    <property type="match status" value="1"/>
</dbReference>
<dbReference type="PANTHER" id="PTHR33401:SF2">
    <property type="entry name" value="OS03G0138400 PROTEIN"/>
    <property type="match status" value="1"/>
</dbReference>
<feature type="compositionally biased region" description="Basic and acidic residues" evidence="1">
    <location>
        <begin position="1"/>
        <end position="10"/>
    </location>
</feature>
<protein>
    <submittedName>
        <fullName evidence="2">Uncharacterized protein</fullName>
    </submittedName>
</protein>
<evidence type="ECO:0000313" key="2">
    <source>
        <dbReference type="EMBL" id="KAG6582410.1"/>
    </source>
</evidence>
<comment type="caution">
    <text evidence="2">The sequence shown here is derived from an EMBL/GenBank/DDBJ whole genome shotgun (WGS) entry which is preliminary data.</text>
</comment>
<reference evidence="2 3" key="1">
    <citation type="journal article" date="2021" name="Hortic Res">
        <title>The domestication of Cucurbita argyrosperma as revealed by the genome of its wild relative.</title>
        <authorList>
            <person name="Barrera-Redondo J."/>
            <person name="Sanchez-de la Vega G."/>
            <person name="Aguirre-Liguori J.A."/>
            <person name="Castellanos-Morales G."/>
            <person name="Gutierrez-Guerrero Y.T."/>
            <person name="Aguirre-Dugua X."/>
            <person name="Aguirre-Planter E."/>
            <person name="Tenaillon M.I."/>
            <person name="Lira-Saade R."/>
            <person name="Eguiarte L.E."/>
        </authorList>
    </citation>
    <scope>NUCLEOTIDE SEQUENCE [LARGE SCALE GENOMIC DNA]</scope>
    <source>
        <strain evidence="2">JBR-2021</strain>
    </source>
</reference>
<evidence type="ECO:0000256" key="1">
    <source>
        <dbReference type="SAM" id="MobiDB-lite"/>
    </source>
</evidence>
<evidence type="ECO:0000313" key="3">
    <source>
        <dbReference type="Proteomes" id="UP000685013"/>
    </source>
</evidence>
<dbReference type="AlphaFoldDB" id="A0AAV6MLT7"/>
<name>A0AAV6MLT7_9ROSI</name>
<gene>
    <name evidence="2" type="ORF">SDJN03_22412</name>
</gene>
<feature type="compositionally biased region" description="Basic residues" evidence="1">
    <location>
        <begin position="103"/>
        <end position="115"/>
    </location>
</feature>
<sequence length="152" mass="16704">MSNEFNEHPPLRPTDGSSLLLSIQSRPSDSTPLFDITVHQSHPRQISDWIYTASFEAMGGDSRAVNGYDERSVDSAAAGEVGDHRNGEDDSESNALLPPRRGGMSRKSNKPRMKVRWNDSNGNNLAEILEFQPSDVSDSGDEESDSCSCMIM</sequence>
<dbReference type="Proteomes" id="UP000685013">
    <property type="component" value="Chromosome 14"/>
</dbReference>
<organism evidence="2 3">
    <name type="scientific">Cucurbita argyrosperma subsp. sororia</name>
    <dbReference type="NCBI Taxonomy" id="37648"/>
    <lineage>
        <taxon>Eukaryota</taxon>
        <taxon>Viridiplantae</taxon>
        <taxon>Streptophyta</taxon>
        <taxon>Embryophyta</taxon>
        <taxon>Tracheophyta</taxon>
        <taxon>Spermatophyta</taxon>
        <taxon>Magnoliopsida</taxon>
        <taxon>eudicotyledons</taxon>
        <taxon>Gunneridae</taxon>
        <taxon>Pentapetalae</taxon>
        <taxon>rosids</taxon>
        <taxon>fabids</taxon>
        <taxon>Cucurbitales</taxon>
        <taxon>Cucurbitaceae</taxon>
        <taxon>Cucurbiteae</taxon>
        <taxon>Cucurbita</taxon>
    </lineage>
</organism>
<feature type="region of interest" description="Disordered" evidence="1">
    <location>
        <begin position="1"/>
        <end position="30"/>
    </location>
</feature>
<proteinExistence type="predicted"/>
<dbReference type="EMBL" id="JAGKQH010000014">
    <property type="protein sequence ID" value="KAG6582410.1"/>
    <property type="molecule type" value="Genomic_DNA"/>
</dbReference>
<keyword evidence="3" id="KW-1185">Reference proteome</keyword>